<reference evidence="3" key="3">
    <citation type="submission" date="2019-04" db="EMBL/GenBank/DDBJ databases">
        <authorList>
            <person name="Ashton P.M."/>
            <person name="Dallman T."/>
            <person name="Nair S."/>
            <person name="De Pinna E."/>
            <person name="Peters T."/>
            <person name="Grant K."/>
        </authorList>
    </citation>
    <scope>NUCLEOTIDE SEQUENCE</scope>
    <source>
        <strain evidence="3">OXC2688</strain>
    </source>
</reference>
<reference evidence="2" key="2">
    <citation type="submission" date="2018-05" db="EMBL/GenBank/DDBJ databases">
        <authorList>
            <consortium name="NARMS: The National Antimicrobial Resistance Monitoring System"/>
        </authorList>
    </citation>
    <scope>NUCLEOTIDE SEQUENCE</scope>
    <source>
        <strain evidence="2">FSIS1607372</strain>
    </source>
</reference>
<comment type="caution">
    <text evidence="4">The sequence shown here is derived from an EMBL/GenBank/DDBJ whole genome shotgun (WGS) entry which is preliminary data.</text>
</comment>
<evidence type="ECO:0000259" key="1">
    <source>
        <dbReference type="PROSITE" id="PS51833"/>
    </source>
</evidence>
<dbReference type="PROSITE" id="PS51833">
    <property type="entry name" value="HDOD"/>
    <property type="match status" value="1"/>
</dbReference>
<dbReference type="EMBL" id="AACEEA010000018">
    <property type="protein sequence ID" value="EAK1948149.1"/>
    <property type="molecule type" value="Genomic_DNA"/>
</dbReference>
<evidence type="ECO:0000313" key="5">
    <source>
        <dbReference type="EMBL" id="ECQ8482100.1"/>
    </source>
</evidence>
<dbReference type="PANTHER" id="PTHR33525">
    <property type="match status" value="1"/>
</dbReference>
<accession>A0A5T1IZW6</accession>
<dbReference type="SUPFAM" id="SSF109604">
    <property type="entry name" value="HD-domain/PDEase-like"/>
    <property type="match status" value="1"/>
</dbReference>
<organism evidence="4">
    <name type="scientific">Campylobacter jejuni</name>
    <dbReference type="NCBI Taxonomy" id="197"/>
    <lineage>
        <taxon>Bacteria</taxon>
        <taxon>Pseudomonadati</taxon>
        <taxon>Campylobacterota</taxon>
        <taxon>Epsilonproteobacteria</taxon>
        <taxon>Campylobacterales</taxon>
        <taxon>Campylobacteraceae</taxon>
        <taxon>Campylobacter</taxon>
    </lineage>
</organism>
<feature type="domain" description="HDOD" evidence="1">
    <location>
        <begin position="16"/>
        <end position="215"/>
    </location>
</feature>
<dbReference type="PANTHER" id="PTHR33525:SF3">
    <property type="entry name" value="RIBONUCLEASE Y"/>
    <property type="match status" value="1"/>
</dbReference>
<dbReference type="Gene3D" id="1.10.3210.10">
    <property type="entry name" value="Hypothetical protein af1432"/>
    <property type="match status" value="1"/>
</dbReference>
<name>A0A5T1IZW6_CAMJU</name>
<dbReference type="Pfam" id="PF08668">
    <property type="entry name" value="HDOD"/>
    <property type="match status" value="1"/>
</dbReference>
<reference evidence="4" key="1">
    <citation type="submission" date="2018-05" db="EMBL/GenBank/DDBJ databases">
        <authorList>
            <consortium name="PulseNet: The National Subtyping Network for Foodborne Disease Surveillance"/>
            <person name="Tarr C.L."/>
            <person name="Trees E."/>
            <person name="Katz L.S."/>
            <person name="Carleton-Romer H.A."/>
            <person name="Stroika S."/>
            <person name="Kucerova Z."/>
            <person name="Roache K.F."/>
            <person name="Sabol A.L."/>
            <person name="Besser J."/>
            <person name="Gerner-Smidt P."/>
        </authorList>
    </citation>
    <scope>NUCLEOTIDE SEQUENCE</scope>
    <source>
        <strain evidence="4">PNUSAC001730</strain>
        <strain evidence="5">PNUSAC011450</strain>
    </source>
</reference>
<dbReference type="EMBL" id="AACJHT010000008">
    <property type="protein sequence ID" value="EAK8046467.1"/>
    <property type="molecule type" value="Genomic_DNA"/>
</dbReference>
<dbReference type="InterPro" id="IPR052340">
    <property type="entry name" value="RNase_Y/CdgJ"/>
</dbReference>
<dbReference type="AlphaFoldDB" id="A0A5T1IZW6"/>
<evidence type="ECO:0000313" key="4">
    <source>
        <dbReference type="EMBL" id="EAL0748655.1"/>
    </source>
</evidence>
<dbReference type="EMBL" id="AACLFB010000006">
    <property type="protein sequence ID" value="EAL0748655.1"/>
    <property type="molecule type" value="Genomic_DNA"/>
</dbReference>
<evidence type="ECO:0000313" key="3">
    <source>
        <dbReference type="EMBL" id="EAK8046467.1"/>
    </source>
</evidence>
<sequence>MIGDMNELLLKSVEVLPPLPDTVSKLRKYVSEANSNIETMKVAEIISSDPLMTAKLLQLANSPYYGFTREITTINQVITLLGVSNIINIVTADSIRDSFKIDVSPYGLDTQVFLRNCNEEATFITNWLNDEDKKLSHLLVPCAMLLRFGIVIFSNFLIQNHKDKDFLAFLNKNENLALAENEFLGVDHISFLGFLLHRWNFDDVLIESICFVRTPHAAREEVKKSAYALAITDHLFTPHDGSSPFNAKAAVALLEEAKTQGINFDLNNLLSKLPSKAKENLDKED</sequence>
<dbReference type="InterPro" id="IPR013976">
    <property type="entry name" value="HDOD"/>
</dbReference>
<protein>
    <submittedName>
        <fullName evidence="4">HDOD domain-containing protein</fullName>
    </submittedName>
</protein>
<dbReference type="EMBL" id="AAKDDM010000006">
    <property type="protein sequence ID" value="ECQ8482100.1"/>
    <property type="molecule type" value="Genomic_DNA"/>
</dbReference>
<dbReference type="RefSeq" id="WP_002933722.1">
    <property type="nucleotide sequence ID" value="NZ_CAMRHJ010000003.1"/>
</dbReference>
<evidence type="ECO:0000313" key="2">
    <source>
        <dbReference type="EMBL" id="EAK1948149.1"/>
    </source>
</evidence>
<gene>
    <name evidence="4" type="ORF">B6428_03530</name>
    <name evidence="2" type="ORF">BG735_05775</name>
    <name evidence="3" type="ORF">E7R33_05890</name>
    <name evidence="5" type="ORF">F0172_06300</name>
</gene>
<proteinExistence type="predicted"/>